<evidence type="ECO:0000313" key="2">
    <source>
        <dbReference type="EMBL" id="QHT69682.1"/>
    </source>
</evidence>
<reference evidence="2 3" key="1">
    <citation type="submission" date="2020-01" db="EMBL/GenBank/DDBJ databases">
        <authorList>
            <person name="Kim M.K."/>
        </authorList>
    </citation>
    <scope>NUCLEOTIDE SEQUENCE [LARGE SCALE GENOMIC DNA]</scope>
    <source>
        <strain evidence="2 3">172606-1</strain>
    </source>
</reference>
<protein>
    <submittedName>
        <fullName evidence="2">Uncharacterized protein</fullName>
    </submittedName>
</protein>
<dbReference type="AlphaFoldDB" id="A0A6C0GQ20"/>
<evidence type="ECO:0000313" key="3">
    <source>
        <dbReference type="Proteomes" id="UP000480178"/>
    </source>
</evidence>
<proteinExistence type="predicted"/>
<dbReference type="KEGG" id="rhoz:GXP67_25060"/>
<keyword evidence="3" id="KW-1185">Reference proteome</keyword>
<keyword evidence="1" id="KW-1133">Transmembrane helix</keyword>
<keyword evidence="1" id="KW-0472">Membrane</keyword>
<keyword evidence="1" id="KW-0812">Transmembrane</keyword>
<sequence length="56" mass="6268">MKKQTFTTKRLKFNLPALSSYQMSIEDSYVNAIKYGAIAGLVAVFLIVAFIILILI</sequence>
<dbReference type="EMBL" id="CP048222">
    <property type="protein sequence ID" value="QHT69682.1"/>
    <property type="molecule type" value="Genomic_DNA"/>
</dbReference>
<dbReference type="Proteomes" id="UP000480178">
    <property type="component" value="Chromosome"/>
</dbReference>
<evidence type="ECO:0000256" key="1">
    <source>
        <dbReference type="SAM" id="Phobius"/>
    </source>
</evidence>
<accession>A0A6C0GQ20</accession>
<name>A0A6C0GQ20_9BACT</name>
<dbReference type="RefSeq" id="WP_162445666.1">
    <property type="nucleotide sequence ID" value="NZ_CP048222.1"/>
</dbReference>
<gene>
    <name evidence="2" type="ORF">GXP67_25060</name>
</gene>
<organism evidence="2 3">
    <name type="scientific">Rhodocytophaga rosea</name>
    <dbReference type="NCBI Taxonomy" id="2704465"/>
    <lineage>
        <taxon>Bacteria</taxon>
        <taxon>Pseudomonadati</taxon>
        <taxon>Bacteroidota</taxon>
        <taxon>Cytophagia</taxon>
        <taxon>Cytophagales</taxon>
        <taxon>Rhodocytophagaceae</taxon>
        <taxon>Rhodocytophaga</taxon>
    </lineage>
</organism>
<feature type="transmembrane region" description="Helical" evidence="1">
    <location>
        <begin position="32"/>
        <end position="55"/>
    </location>
</feature>